<keyword evidence="1" id="KW-0472">Membrane</keyword>
<protein>
    <submittedName>
        <fullName evidence="2">Uncharacterized protein</fullName>
    </submittedName>
</protein>
<evidence type="ECO:0000313" key="2">
    <source>
        <dbReference type="EMBL" id="AXX88590.1"/>
    </source>
</evidence>
<evidence type="ECO:0000256" key="1">
    <source>
        <dbReference type="SAM" id="Phobius"/>
    </source>
</evidence>
<evidence type="ECO:0000313" key="3">
    <source>
        <dbReference type="Proteomes" id="UP000263040"/>
    </source>
</evidence>
<keyword evidence="3" id="KW-1185">Reference proteome</keyword>
<dbReference type="Proteomes" id="UP000263040">
    <property type="component" value="Chromosome"/>
</dbReference>
<accession>A0AAD0WPB8</accession>
<dbReference type="AlphaFoldDB" id="A0AAD0WPB8"/>
<feature type="transmembrane region" description="Helical" evidence="1">
    <location>
        <begin position="6"/>
        <end position="26"/>
    </location>
</feature>
<gene>
    <name evidence="2" type="ORF">ASUIS_0072</name>
</gene>
<organism evidence="2 3">
    <name type="scientific">Arcobacter suis CECT 7833</name>
    <dbReference type="NCBI Taxonomy" id="663365"/>
    <lineage>
        <taxon>Bacteria</taxon>
        <taxon>Pseudomonadati</taxon>
        <taxon>Campylobacterota</taxon>
        <taxon>Epsilonproteobacteria</taxon>
        <taxon>Campylobacterales</taxon>
        <taxon>Arcobacteraceae</taxon>
        <taxon>Arcobacter</taxon>
    </lineage>
</organism>
<sequence>MLDIASQIVINLVIAGIIGFILGYLLGRNSYPKIESIENDNRVDDLREERIVKSTLNPIFKKNSILDYKPLILTSPKPSGKDPLIKIKGINSKIECDLNNLGIYHFEQISKWSNKNTEWIEEFLLLPGIAKNNQWVDQAKILASGKDTPYSLQVENGEIEVD</sequence>
<name>A0AAD0WPB8_9BACT</name>
<dbReference type="EMBL" id="CP032100">
    <property type="protein sequence ID" value="AXX88590.1"/>
    <property type="molecule type" value="Genomic_DNA"/>
</dbReference>
<dbReference type="RefSeq" id="WP_118885174.1">
    <property type="nucleotide sequence ID" value="NZ_CP032100.1"/>
</dbReference>
<keyword evidence="1" id="KW-0812">Transmembrane</keyword>
<reference evidence="2 3" key="1">
    <citation type="submission" date="2018-08" db="EMBL/GenBank/DDBJ databases">
        <title>Complete genome of the Arcobacter suis type strain LMG 26152.</title>
        <authorList>
            <person name="Miller W.G."/>
            <person name="Yee E."/>
            <person name="Bono J.L."/>
        </authorList>
    </citation>
    <scope>NUCLEOTIDE SEQUENCE [LARGE SCALE GENOMIC DNA]</scope>
    <source>
        <strain evidence="2 3">CECT 7833</strain>
    </source>
</reference>
<proteinExistence type="predicted"/>
<dbReference type="KEGG" id="asui:ASUIS_0072"/>
<keyword evidence="1" id="KW-1133">Transmembrane helix</keyword>